<evidence type="ECO:0000313" key="1">
    <source>
        <dbReference type="Proteomes" id="UP000085678"/>
    </source>
</evidence>
<dbReference type="Proteomes" id="UP000085678">
    <property type="component" value="Unplaced"/>
</dbReference>
<dbReference type="KEGG" id="lak:106155957"/>
<dbReference type="InParanoid" id="A0A1S3HKA7"/>
<name>A0A1S3HKA7_LINAN</name>
<dbReference type="RefSeq" id="XP_013386457.1">
    <property type="nucleotide sequence ID" value="XM_013531003.1"/>
</dbReference>
<dbReference type="GeneID" id="106155957"/>
<reference evidence="2" key="1">
    <citation type="submission" date="2025-08" db="UniProtKB">
        <authorList>
            <consortium name="RefSeq"/>
        </authorList>
    </citation>
    <scope>IDENTIFICATION</scope>
    <source>
        <tissue evidence="2">Gonads</tissue>
    </source>
</reference>
<evidence type="ECO:0000313" key="2">
    <source>
        <dbReference type="RefSeq" id="XP_013386457.1"/>
    </source>
</evidence>
<sequence length="189" mass="20770">MSLPPFTGFTNDLSTSLFSPCSSAGNGTIYPPLSCGDGTRCVTNPLFSVITGSPQVCLCPLTSIPGRNGMCRNIVGTRCEVRLDCNNRSYDCIGLRRMGVERQIVDFLMPIVTLICQLTVEYNFEIPQWRCRNNRCRLRGRGVSSITPVSVPAGGMPLNCSRSNNAWVEVLNIVTWRSQGSPFEFTCST</sequence>
<proteinExistence type="predicted"/>
<dbReference type="AlphaFoldDB" id="A0A1S3HKA7"/>
<gene>
    <name evidence="2" type="primary">LOC106155957</name>
</gene>
<keyword evidence="1" id="KW-1185">Reference proteome</keyword>
<protein>
    <submittedName>
        <fullName evidence="2">Uncharacterized protein LOC106155957</fullName>
    </submittedName>
</protein>
<accession>A0A1S3HKA7</accession>
<organism evidence="1 2">
    <name type="scientific">Lingula anatina</name>
    <name type="common">Brachiopod</name>
    <name type="synonym">Lingula unguis</name>
    <dbReference type="NCBI Taxonomy" id="7574"/>
    <lineage>
        <taxon>Eukaryota</taxon>
        <taxon>Metazoa</taxon>
        <taxon>Spiralia</taxon>
        <taxon>Lophotrochozoa</taxon>
        <taxon>Brachiopoda</taxon>
        <taxon>Linguliformea</taxon>
        <taxon>Lingulata</taxon>
        <taxon>Lingulida</taxon>
        <taxon>Linguloidea</taxon>
        <taxon>Lingulidae</taxon>
        <taxon>Lingula</taxon>
    </lineage>
</organism>